<proteinExistence type="predicted"/>
<accession>A0ABS9L0N3</accession>
<organism evidence="1 2">
    <name type="scientific">Terrimonas ginsenosidimutans</name>
    <dbReference type="NCBI Taxonomy" id="2908004"/>
    <lineage>
        <taxon>Bacteria</taxon>
        <taxon>Pseudomonadati</taxon>
        <taxon>Bacteroidota</taxon>
        <taxon>Chitinophagia</taxon>
        <taxon>Chitinophagales</taxon>
        <taxon>Chitinophagaceae</taxon>
        <taxon>Terrimonas</taxon>
    </lineage>
</organism>
<dbReference type="EMBL" id="JAKLTR010000034">
    <property type="protein sequence ID" value="MCG2618136.1"/>
    <property type="molecule type" value="Genomic_DNA"/>
</dbReference>
<dbReference type="RefSeq" id="WP_237877326.1">
    <property type="nucleotide sequence ID" value="NZ_JAKLTR010000034.1"/>
</dbReference>
<dbReference type="SUPFAM" id="SSF81296">
    <property type="entry name" value="E set domains"/>
    <property type="match status" value="1"/>
</dbReference>
<evidence type="ECO:0000313" key="1">
    <source>
        <dbReference type="EMBL" id="MCG2618136.1"/>
    </source>
</evidence>
<dbReference type="InterPro" id="IPR014756">
    <property type="entry name" value="Ig_E-set"/>
</dbReference>
<name>A0ABS9L0N3_9BACT</name>
<gene>
    <name evidence="1" type="ORF">LZZ85_27785</name>
</gene>
<evidence type="ECO:0000313" key="2">
    <source>
        <dbReference type="Proteomes" id="UP001165367"/>
    </source>
</evidence>
<evidence type="ECO:0008006" key="3">
    <source>
        <dbReference type="Google" id="ProtNLM"/>
    </source>
</evidence>
<dbReference type="InterPro" id="IPR013783">
    <property type="entry name" value="Ig-like_fold"/>
</dbReference>
<protein>
    <recommendedName>
        <fullName evidence="3">Alpha/beta hydrolase</fullName>
    </recommendedName>
</protein>
<dbReference type="PANTHER" id="PTHR48098:SF6">
    <property type="entry name" value="FERRI-BACILLIBACTIN ESTERASE BESA"/>
    <property type="match status" value="1"/>
</dbReference>
<comment type="caution">
    <text evidence="1">The sequence shown here is derived from an EMBL/GenBank/DDBJ whole genome shotgun (WGS) entry which is preliminary data.</text>
</comment>
<dbReference type="InterPro" id="IPR029058">
    <property type="entry name" value="AB_hydrolase_fold"/>
</dbReference>
<keyword evidence="2" id="KW-1185">Reference proteome</keyword>
<dbReference type="PANTHER" id="PTHR48098">
    <property type="entry name" value="ENTEROCHELIN ESTERASE-RELATED"/>
    <property type="match status" value="1"/>
</dbReference>
<dbReference type="Gene3D" id="3.40.50.1820">
    <property type="entry name" value="alpha/beta hydrolase"/>
    <property type="match status" value="1"/>
</dbReference>
<sequence>MAQHPIRLEIIKLPEYHASGSEIFAAGSFNGWNPADTNFRFKRSKAGVYSLDLNLPDTSYEFKLTRGDWDKVECLNGGTGMNNRSLNTNKHKNLELSVEQWADRFPAQPRASTASPQVQVIDTAFLIPQLKRTRRIWIYLPAGYAAGKKKYPVIYMHDGQNVFDDATSYSGEWGVDEFMDSTKLPPSIIVAIDHGSNKRLNEYNPYNNKKFGRGEGNAYVDFLVKTLKPYIDKNYRTLTDQQNTSIAGSSMGGLISLYACLKYPATFGHAGVFSPAFWITDKKIFADIKKKSKASTTKFYLYGGKLEGETMVPDMIQAAGLLRVGHKGNVEMKADPEGKHNEATWRKEFPLFYEWMVGETAR</sequence>
<dbReference type="InterPro" id="IPR050583">
    <property type="entry name" value="Mycobacterial_A85_antigen"/>
</dbReference>
<dbReference type="SUPFAM" id="SSF53474">
    <property type="entry name" value="alpha/beta-Hydrolases"/>
    <property type="match status" value="1"/>
</dbReference>
<dbReference type="Gene3D" id="2.60.40.10">
    <property type="entry name" value="Immunoglobulins"/>
    <property type="match status" value="1"/>
</dbReference>
<dbReference type="Proteomes" id="UP001165367">
    <property type="component" value="Unassembled WGS sequence"/>
</dbReference>
<reference evidence="1" key="1">
    <citation type="submission" date="2022-01" db="EMBL/GenBank/DDBJ databases">
        <authorList>
            <person name="Jo J.-H."/>
            <person name="Im W.-T."/>
        </authorList>
    </citation>
    <scope>NUCLEOTIDE SEQUENCE</scope>
    <source>
        <strain evidence="1">NA20</strain>
    </source>
</reference>
<dbReference type="InterPro" id="IPR000801">
    <property type="entry name" value="Esterase-like"/>
</dbReference>
<dbReference type="Pfam" id="PF00756">
    <property type="entry name" value="Esterase"/>
    <property type="match status" value="1"/>
</dbReference>